<gene>
    <name evidence="2" type="ORF">ACFQB0_14545</name>
</gene>
<keyword evidence="1" id="KW-0472">Membrane</keyword>
<evidence type="ECO:0000313" key="3">
    <source>
        <dbReference type="Proteomes" id="UP001596306"/>
    </source>
</evidence>
<keyword evidence="1" id="KW-1133">Transmembrane helix</keyword>
<keyword evidence="1" id="KW-0812">Transmembrane</keyword>
<dbReference type="EMBL" id="JBHSTP010000004">
    <property type="protein sequence ID" value="MFC6357327.1"/>
    <property type="molecule type" value="Genomic_DNA"/>
</dbReference>
<evidence type="ECO:0000256" key="1">
    <source>
        <dbReference type="SAM" id="Phobius"/>
    </source>
</evidence>
<dbReference type="Proteomes" id="UP001596306">
    <property type="component" value="Unassembled WGS sequence"/>
</dbReference>
<evidence type="ECO:0000313" key="2">
    <source>
        <dbReference type="EMBL" id="MFC6357327.1"/>
    </source>
</evidence>
<proteinExistence type="predicted"/>
<sequence>MTGADHDAQIVDLSIEGMTFASCVALSERPRASCSRRSPNNLVLPLAAFGLRNPMIAGAAMTFSSVLVVLNSLRLRRFV</sequence>
<name>A0ABW1VIG2_9MICO</name>
<reference evidence="3" key="1">
    <citation type="journal article" date="2019" name="Int. J. Syst. Evol. Microbiol.">
        <title>The Global Catalogue of Microorganisms (GCM) 10K type strain sequencing project: providing services to taxonomists for standard genome sequencing and annotation.</title>
        <authorList>
            <consortium name="The Broad Institute Genomics Platform"/>
            <consortium name="The Broad Institute Genome Sequencing Center for Infectious Disease"/>
            <person name="Wu L."/>
            <person name="Ma J."/>
        </authorList>
    </citation>
    <scope>NUCLEOTIDE SEQUENCE [LARGE SCALE GENOMIC DNA]</scope>
    <source>
        <strain evidence="3">CCUG 43304</strain>
    </source>
</reference>
<feature type="transmembrane region" description="Helical" evidence="1">
    <location>
        <begin position="55"/>
        <end position="73"/>
    </location>
</feature>
<accession>A0ABW1VIG2</accession>
<organism evidence="2 3">
    <name type="scientific">Luethyella okanaganae</name>
    <dbReference type="NCBI Taxonomy" id="69372"/>
    <lineage>
        <taxon>Bacteria</taxon>
        <taxon>Bacillati</taxon>
        <taxon>Actinomycetota</taxon>
        <taxon>Actinomycetes</taxon>
        <taxon>Micrococcales</taxon>
        <taxon>Microbacteriaceae</taxon>
        <taxon>Luethyella</taxon>
    </lineage>
</organism>
<protein>
    <submittedName>
        <fullName evidence="2">Uncharacterized protein</fullName>
    </submittedName>
</protein>
<keyword evidence="3" id="KW-1185">Reference proteome</keyword>
<comment type="caution">
    <text evidence="2">The sequence shown here is derived from an EMBL/GenBank/DDBJ whole genome shotgun (WGS) entry which is preliminary data.</text>
</comment>
<dbReference type="RefSeq" id="WP_386733044.1">
    <property type="nucleotide sequence ID" value="NZ_JBHSTP010000004.1"/>
</dbReference>